<protein>
    <recommendedName>
        <fullName evidence="3">RBR-type E3 ubiquitin transferase</fullName>
        <ecNumber evidence="3">2.3.2.31</ecNumber>
    </recommendedName>
</protein>
<dbReference type="SMART" id="SM00591">
    <property type="entry name" value="RWD"/>
    <property type="match status" value="1"/>
</dbReference>
<dbReference type="SUPFAM" id="SSF54495">
    <property type="entry name" value="UBC-like"/>
    <property type="match status" value="1"/>
</dbReference>
<evidence type="ECO:0000256" key="9">
    <source>
        <dbReference type="ARBA" id="ARBA00022833"/>
    </source>
</evidence>
<evidence type="ECO:0000256" key="10">
    <source>
        <dbReference type="ARBA" id="ARBA00044508"/>
    </source>
</evidence>
<keyword evidence="4" id="KW-0808">Transferase</keyword>
<evidence type="ECO:0000259" key="14">
    <source>
        <dbReference type="PROSITE" id="PS50908"/>
    </source>
</evidence>
<comment type="similarity">
    <text evidence="10">Belongs to the RBR family. RNF14 subfamily.</text>
</comment>
<keyword evidence="17" id="KW-1185">Reference proteome</keyword>
<evidence type="ECO:0000256" key="8">
    <source>
        <dbReference type="ARBA" id="ARBA00022786"/>
    </source>
</evidence>
<feature type="domain" description="RING-type" evidence="13">
    <location>
        <begin position="232"/>
        <end position="277"/>
    </location>
</feature>
<name>A0AAD9NH15_9ANNE</name>
<dbReference type="AlphaFoldDB" id="A0AAD9NH15"/>
<evidence type="ECO:0000259" key="13">
    <source>
        <dbReference type="PROSITE" id="PS50089"/>
    </source>
</evidence>
<comment type="catalytic activity">
    <reaction evidence="1">
        <text>[E2 ubiquitin-conjugating enzyme]-S-ubiquitinyl-L-cysteine + [acceptor protein]-L-lysine = [E2 ubiquitin-conjugating enzyme]-L-cysteine + [acceptor protein]-N(6)-ubiquitinyl-L-lysine.</text>
        <dbReference type="EC" id="2.3.2.31"/>
    </reaction>
</comment>
<dbReference type="InterPro" id="IPR001841">
    <property type="entry name" value="Znf_RING"/>
</dbReference>
<comment type="pathway">
    <text evidence="2">Protein modification; protein ubiquitination.</text>
</comment>
<organism evidence="16 17">
    <name type="scientific">Paralvinella palmiformis</name>
    <dbReference type="NCBI Taxonomy" id="53620"/>
    <lineage>
        <taxon>Eukaryota</taxon>
        <taxon>Metazoa</taxon>
        <taxon>Spiralia</taxon>
        <taxon>Lophotrochozoa</taxon>
        <taxon>Annelida</taxon>
        <taxon>Polychaeta</taxon>
        <taxon>Sedentaria</taxon>
        <taxon>Canalipalpata</taxon>
        <taxon>Terebellida</taxon>
        <taxon>Terebelliformia</taxon>
        <taxon>Alvinellidae</taxon>
        <taxon>Paralvinella</taxon>
    </lineage>
</organism>
<evidence type="ECO:0000256" key="7">
    <source>
        <dbReference type="ARBA" id="ARBA00022771"/>
    </source>
</evidence>
<evidence type="ECO:0000256" key="11">
    <source>
        <dbReference type="PROSITE-ProRule" id="PRU00175"/>
    </source>
</evidence>
<evidence type="ECO:0000256" key="3">
    <source>
        <dbReference type="ARBA" id="ARBA00012251"/>
    </source>
</evidence>
<dbReference type="GO" id="GO:0016567">
    <property type="term" value="P:protein ubiquitination"/>
    <property type="evidence" value="ECO:0007669"/>
    <property type="project" value="InterPro"/>
</dbReference>
<dbReference type="PROSITE" id="PS00518">
    <property type="entry name" value="ZF_RING_1"/>
    <property type="match status" value="1"/>
</dbReference>
<feature type="compositionally biased region" description="Low complexity" evidence="12">
    <location>
        <begin position="160"/>
        <end position="172"/>
    </location>
</feature>
<dbReference type="InterPro" id="IPR047548">
    <property type="entry name" value="Rcat_RBR_RNF14"/>
</dbReference>
<dbReference type="InterPro" id="IPR016135">
    <property type="entry name" value="UBQ-conjugating_enzyme/RWD"/>
</dbReference>
<dbReference type="InterPro" id="IPR002867">
    <property type="entry name" value="IBR_dom"/>
</dbReference>
<dbReference type="FunFam" id="3.30.40.10:FF:000186">
    <property type="entry name" value="RBR-type E3 ubiquitin transferase"/>
    <property type="match status" value="1"/>
</dbReference>
<dbReference type="InterPro" id="IPR044066">
    <property type="entry name" value="TRIAD_supradom"/>
</dbReference>
<dbReference type="SMART" id="SM00647">
    <property type="entry name" value="IBR"/>
    <property type="match status" value="2"/>
</dbReference>
<evidence type="ECO:0000313" key="17">
    <source>
        <dbReference type="Proteomes" id="UP001208570"/>
    </source>
</evidence>
<evidence type="ECO:0000259" key="15">
    <source>
        <dbReference type="PROSITE" id="PS51873"/>
    </source>
</evidence>
<evidence type="ECO:0000256" key="1">
    <source>
        <dbReference type="ARBA" id="ARBA00001798"/>
    </source>
</evidence>
<dbReference type="EC" id="2.3.2.31" evidence="3"/>
<dbReference type="EMBL" id="JAODUP010000007">
    <property type="protein sequence ID" value="KAK2169765.1"/>
    <property type="molecule type" value="Genomic_DNA"/>
</dbReference>
<comment type="caution">
    <text evidence="16">The sequence shown here is derived from an EMBL/GenBank/DDBJ whole genome shotgun (WGS) entry which is preliminary data.</text>
</comment>
<feature type="domain" description="RING-type" evidence="15">
    <location>
        <begin position="228"/>
        <end position="469"/>
    </location>
</feature>
<dbReference type="Pfam" id="PF05773">
    <property type="entry name" value="RWD"/>
    <property type="match status" value="1"/>
</dbReference>
<dbReference type="InterPro" id="IPR031128">
    <property type="entry name" value="RNF14_RING-HC_Zfn"/>
</dbReference>
<keyword evidence="7 11" id="KW-0863">Zinc-finger</keyword>
<dbReference type="CDD" id="cd16628">
    <property type="entry name" value="RING-HC_RBR_RNF14"/>
    <property type="match status" value="1"/>
</dbReference>
<evidence type="ECO:0000256" key="12">
    <source>
        <dbReference type="SAM" id="MobiDB-lite"/>
    </source>
</evidence>
<proteinExistence type="inferred from homology"/>
<dbReference type="InterPro" id="IPR006575">
    <property type="entry name" value="RWD_dom"/>
</dbReference>
<dbReference type="InterPro" id="IPR013083">
    <property type="entry name" value="Znf_RING/FYVE/PHD"/>
</dbReference>
<dbReference type="PROSITE" id="PS50908">
    <property type="entry name" value="RWD"/>
    <property type="match status" value="1"/>
</dbReference>
<dbReference type="GO" id="GO:0008270">
    <property type="term" value="F:zinc ion binding"/>
    <property type="evidence" value="ECO:0007669"/>
    <property type="project" value="UniProtKB-KW"/>
</dbReference>
<dbReference type="GO" id="GO:0061630">
    <property type="term" value="F:ubiquitin protein ligase activity"/>
    <property type="evidence" value="ECO:0007669"/>
    <property type="project" value="UniProtKB-EC"/>
</dbReference>
<dbReference type="CDD" id="cd20354">
    <property type="entry name" value="Rcat_RBR_RNF14"/>
    <property type="match status" value="1"/>
</dbReference>
<dbReference type="PANTHER" id="PTHR11685">
    <property type="entry name" value="RBR FAMILY RING FINGER AND IBR DOMAIN-CONTAINING"/>
    <property type="match status" value="1"/>
</dbReference>
<gene>
    <name evidence="16" type="ORF">LSH36_7g12090</name>
</gene>
<dbReference type="Proteomes" id="UP001208570">
    <property type="component" value="Unassembled WGS sequence"/>
</dbReference>
<dbReference type="Gene3D" id="1.20.120.1750">
    <property type="match status" value="1"/>
</dbReference>
<dbReference type="Pfam" id="PF01485">
    <property type="entry name" value="IBR"/>
    <property type="match status" value="1"/>
</dbReference>
<dbReference type="CDD" id="cd23820">
    <property type="entry name" value="RWD_RNF14"/>
    <property type="match status" value="1"/>
</dbReference>
<dbReference type="InterPro" id="IPR031127">
    <property type="entry name" value="E3_UB_ligase_RBR"/>
</dbReference>
<accession>A0AAD9NH15</accession>
<keyword evidence="6" id="KW-0677">Repeat</keyword>
<reference evidence="16" key="1">
    <citation type="journal article" date="2023" name="Mol. Biol. Evol.">
        <title>Third-Generation Sequencing Reveals the Adaptive Role of the Epigenome in Three Deep-Sea Polychaetes.</title>
        <authorList>
            <person name="Perez M."/>
            <person name="Aroh O."/>
            <person name="Sun Y."/>
            <person name="Lan Y."/>
            <person name="Juniper S.K."/>
            <person name="Young C.R."/>
            <person name="Angers B."/>
            <person name="Qian P.Y."/>
        </authorList>
    </citation>
    <scope>NUCLEOTIDE SEQUENCE</scope>
    <source>
        <strain evidence="16">P08H-3</strain>
    </source>
</reference>
<dbReference type="Gene3D" id="2.20.25.20">
    <property type="match status" value="1"/>
</dbReference>
<evidence type="ECO:0000313" key="16">
    <source>
        <dbReference type="EMBL" id="KAK2169765.1"/>
    </source>
</evidence>
<keyword evidence="5" id="KW-0479">Metal-binding</keyword>
<sequence length="487" mass="55479">MSGDSQAQEDELLALASIYADPEIFSTSSDSDPRSGCFSAILDLPENFQITITKLDETLELSHSVQYLPPITLYFRLPPQYPSVSPPEFTLSCQWLSLKQLSALCKKLDDIWAENQGFEVLFLWTSFLKDEALSFLDIQSPLEISQVVEKHPHQKHPTNGPSSGSSDPQSSDDVLHTTEKRQRSSALLEADIKCIDSRAVQDIGSQDLLYPVLLEYDKVQRQNVFLMTLFMCGVCFNEKLGSQCMKFPGCDHVYCKDCMAAYFRLQISEGNVLCLVCPSDNCQSEAHPVQVKELVGPELFSRYDQLLLQSSLDSMSDIMYCPRKLCGCPVMLDQDSTLGTCPSCHFSFCRFCRLVYHGVSPCRIKADDVRKLREEYLNATEYEKKAMERKYGHQCIKQVLQDSFSEDWLLEHSKKCPSCGSHIQKIDGCNKMTCLKCRCYFCWICGVVLSHHNPYSHYNNPDSECFQRLFHGVNIEDEDEWEIFEPA</sequence>
<feature type="domain" description="RWD" evidence="14">
    <location>
        <begin position="10"/>
        <end position="135"/>
    </location>
</feature>
<dbReference type="CDD" id="cd20341">
    <property type="entry name" value="BRcat_RBR_RNF14"/>
    <property type="match status" value="1"/>
</dbReference>
<evidence type="ECO:0000256" key="2">
    <source>
        <dbReference type="ARBA" id="ARBA00004906"/>
    </source>
</evidence>
<dbReference type="Pfam" id="PF22191">
    <property type="entry name" value="IBR_1"/>
    <property type="match status" value="1"/>
</dbReference>
<evidence type="ECO:0000256" key="4">
    <source>
        <dbReference type="ARBA" id="ARBA00022679"/>
    </source>
</evidence>
<keyword evidence="9" id="KW-0862">Zinc</keyword>
<dbReference type="PROSITE" id="PS50089">
    <property type="entry name" value="ZF_RING_2"/>
    <property type="match status" value="1"/>
</dbReference>
<keyword evidence="8" id="KW-0833">Ubl conjugation pathway</keyword>
<dbReference type="Gene3D" id="3.10.110.10">
    <property type="entry name" value="Ubiquitin Conjugating Enzyme"/>
    <property type="match status" value="1"/>
</dbReference>
<dbReference type="SUPFAM" id="SSF57850">
    <property type="entry name" value="RING/U-box"/>
    <property type="match status" value="3"/>
</dbReference>
<evidence type="ECO:0000256" key="5">
    <source>
        <dbReference type="ARBA" id="ARBA00022723"/>
    </source>
</evidence>
<dbReference type="Gene3D" id="3.30.40.10">
    <property type="entry name" value="Zinc/RING finger domain, C3HC4 (zinc finger)"/>
    <property type="match status" value="1"/>
</dbReference>
<dbReference type="PROSITE" id="PS51873">
    <property type="entry name" value="TRIAD"/>
    <property type="match status" value="1"/>
</dbReference>
<dbReference type="InterPro" id="IPR017907">
    <property type="entry name" value="Znf_RING_CS"/>
</dbReference>
<evidence type="ECO:0000256" key="6">
    <source>
        <dbReference type="ARBA" id="ARBA00022737"/>
    </source>
</evidence>
<feature type="region of interest" description="Disordered" evidence="12">
    <location>
        <begin position="149"/>
        <end position="176"/>
    </location>
</feature>